<name>A0A0M4D5P1_9BACT</name>
<organism evidence="1 2">
    <name type="scientific">Desulfuromonas soudanensis</name>
    <dbReference type="NCBI Taxonomy" id="1603606"/>
    <lineage>
        <taxon>Bacteria</taxon>
        <taxon>Pseudomonadati</taxon>
        <taxon>Thermodesulfobacteriota</taxon>
        <taxon>Desulfuromonadia</taxon>
        <taxon>Desulfuromonadales</taxon>
        <taxon>Desulfuromonadaceae</taxon>
        <taxon>Desulfuromonas</taxon>
    </lineage>
</organism>
<accession>A0A0M4D5P1</accession>
<dbReference type="Proteomes" id="UP000057158">
    <property type="component" value="Chromosome"/>
</dbReference>
<dbReference type="PANTHER" id="PTHR34322:SF2">
    <property type="entry name" value="TRANSPOSASE IS200-LIKE DOMAIN-CONTAINING PROTEIN"/>
    <property type="match status" value="1"/>
</dbReference>
<dbReference type="GO" id="GO:0003677">
    <property type="term" value="F:DNA binding"/>
    <property type="evidence" value="ECO:0007669"/>
    <property type="project" value="InterPro"/>
</dbReference>
<dbReference type="PANTHER" id="PTHR34322">
    <property type="entry name" value="TRANSPOSASE, Y1_TNP DOMAIN-CONTAINING"/>
    <property type="match status" value="1"/>
</dbReference>
<dbReference type="EMBL" id="CP010802">
    <property type="protein sequence ID" value="ALC18201.1"/>
    <property type="molecule type" value="Genomic_DNA"/>
</dbReference>
<dbReference type="GO" id="GO:0004803">
    <property type="term" value="F:transposase activity"/>
    <property type="evidence" value="ECO:0007669"/>
    <property type="project" value="InterPro"/>
</dbReference>
<dbReference type="SUPFAM" id="SSF143422">
    <property type="entry name" value="Transposase IS200-like"/>
    <property type="match status" value="1"/>
</dbReference>
<dbReference type="RefSeq" id="WP_198300335.1">
    <property type="nucleotide sequence ID" value="NZ_CP010802.1"/>
</dbReference>
<gene>
    <name evidence="1" type="ORF">DSOUD_3487</name>
</gene>
<dbReference type="GO" id="GO:0006313">
    <property type="term" value="P:DNA transposition"/>
    <property type="evidence" value="ECO:0007669"/>
    <property type="project" value="InterPro"/>
</dbReference>
<dbReference type="AlphaFoldDB" id="A0A0M4D5P1"/>
<reference evidence="1 2" key="1">
    <citation type="submission" date="2015-07" db="EMBL/GenBank/DDBJ databases">
        <title>Isolation and Genomic Characterization of a Novel Halophilic Metal-Reducing Deltaproteobacterium from the Deep Subsurface.</title>
        <authorList>
            <person name="Badalamenti J.P."/>
            <person name="Summers Z.M."/>
            <person name="Gralnick J.A."/>
            <person name="Bond D.R."/>
        </authorList>
    </citation>
    <scope>NUCLEOTIDE SEQUENCE [LARGE SCALE GENOMIC DNA]</scope>
    <source>
        <strain evidence="1 2">WTL</strain>
    </source>
</reference>
<keyword evidence="2" id="KW-1185">Reference proteome</keyword>
<protein>
    <submittedName>
        <fullName evidence="1">Transposase</fullName>
    </submittedName>
</protein>
<dbReference type="InterPro" id="IPR036515">
    <property type="entry name" value="Transposase_17_sf"/>
</dbReference>
<dbReference type="KEGG" id="des:DSOUD_3487"/>
<evidence type="ECO:0000313" key="2">
    <source>
        <dbReference type="Proteomes" id="UP000057158"/>
    </source>
</evidence>
<dbReference type="PATRIC" id="fig|1603606.3.peg.3755"/>
<dbReference type="STRING" id="1603606.DSOUD_3487"/>
<proteinExistence type="predicted"/>
<evidence type="ECO:0000313" key="1">
    <source>
        <dbReference type="EMBL" id="ALC18201.1"/>
    </source>
</evidence>
<dbReference type="Gene3D" id="3.30.70.1290">
    <property type="entry name" value="Transposase IS200-like"/>
    <property type="match status" value="1"/>
</dbReference>
<sequence length="77" mass="9179">MARIARVVASGLPHHVTQRGNRRQTTFFTVDDYRYYLDQLTEWCACHDVLIWSYCLMPNHYLCGAPHKKCYVKRELM</sequence>